<proteinExistence type="predicted"/>
<dbReference type="EMBL" id="JBHSXX010000001">
    <property type="protein sequence ID" value="MFC6866433.1"/>
    <property type="molecule type" value="Genomic_DNA"/>
</dbReference>
<dbReference type="InterPro" id="IPR013762">
    <property type="entry name" value="Integrase-like_cat_sf"/>
</dbReference>
<dbReference type="Pfam" id="PF00589">
    <property type="entry name" value="Phage_integrase"/>
    <property type="match status" value="1"/>
</dbReference>
<evidence type="ECO:0000256" key="1">
    <source>
        <dbReference type="ARBA" id="ARBA00023125"/>
    </source>
</evidence>
<dbReference type="Gene3D" id="1.10.443.10">
    <property type="entry name" value="Intergrase catalytic core"/>
    <property type="match status" value="1"/>
</dbReference>
<evidence type="ECO:0000259" key="3">
    <source>
        <dbReference type="Pfam" id="PF00589"/>
    </source>
</evidence>
<dbReference type="InterPro" id="IPR002104">
    <property type="entry name" value="Integrase_catalytic"/>
</dbReference>
<dbReference type="InterPro" id="IPR010998">
    <property type="entry name" value="Integrase_recombinase_N"/>
</dbReference>
<dbReference type="InterPro" id="IPR050090">
    <property type="entry name" value="Tyrosine_recombinase_XerCD"/>
</dbReference>
<keyword evidence="2" id="KW-0233">DNA recombination</keyword>
<evidence type="ECO:0000313" key="4">
    <source>
        <dbReference type="EMBL" id="MFC6866433.1"/>
    </source>
</evidence>
<organism evidence="4 5">
    <name type="scientific">Haloechinothrix salitolerans</name>
    <dbReference type="NCBI Taxonomy" id="926830"/>
    <lineage>
        <taxon>Bacteria</taxon>
        <taxon>Bacillati</taxon>
        <taxon>Actinomycetota</taxon>
        <taxon>Actinomycetes</taxon>
        <taxon>Pseudonocardiales</taxon>
        <taxon>Pseudonocardiaceae</taxon>
        <taxon>Haloechinothrix</taxon>
    </lineage>
</organism>
<name>A0ABW2BW64_9PSEU</name>
<dbReference type="RefSeq" id="WP_390221017.1">
    <property type="nucleotide sequence ID" value="NZ_JBHSXX010000001.1"/>
</dbReference>
<dbReference type="PANTHER" id="PTHR30349:SF91">
    <property type="entry name" value="INTA PROTEIN"/>
    <property type="match status" value="1"/>
</dbReference>
<sequence>MGVFAGRDPITKKRYDLTEIVPAGQNADREAQRVLTRLVHQVNEHRHPKTNATVNQLLDRYLERSKVGRKTKKRYYELAENHVRPFIGETRAGRVDGEIVDSLNAELRRCRRHCTGAKGLIDHRTPRPHECDTRCKPHECEGLAENTIRQIHYLLSGAYKKAVRWGWVSVSPIDSSDAPAPSRANPQPPRPEETAAIINRAWRDDVDWGTHVWLKAVTGSRRGETCAIRWRHLTSNYQVLHMQKAIAQDGRDIWETDTKTHQDRRITLDEQTVELLVEHRQRCVARAEALGIELSEDAFVFSPAPDGSVPQRPDTVTQRYRGLVQRLGIDTHLHALRHYSATELKMSGIAFDASFRGLCEGCLPGIPGHGRLGEAGAAFAGHAV</sequence>
<keyword evidence="5" id="KW-1185">Reference proteome</keyword>
<reference evidence="5" key="1">
    <citation type="journal article" date="2019" name="Int. J. Syst. Evol. Microbiol.">
        <title>The Global Catalogue of Microorganisms (GCM) 10K type strain sequencing project: providing services to taxonomists for standard genome sequencing and annotation.</title>
        <authorList>
            <consortium name="The Broad Institute Genomics Platform"/>
            <consortium name="The Broad Institute Genome Sequencing Center for Infectious Disease"/>
            <person name="Wu L."/>
            <person name="Ma J."/>
        </authorList>
    </citation>
    <scope>NUCLEOTIDE SEQUENCE [LARGE SCALE GENOMIC DNA]</scope>
    <source>
        <strain evidence="5">KCTC 32255</strain>
    </source>
</reference>
<dbReference type="InterPro" id="IPR011010">
    <property type="entry name" value="DNA_brk_join_enz"/>
</dbReference>
<protein>
    <submittedName>
        <fullName evidence="4">Tyrosine recombinase XerC</fullName>
    </submittedName>
</protein>
<comment type="caution">
    <text evidence="4">The sequence shown here is derived from an EMBL/GenBank/DDBJ whole genome shotgun (WGS) entry which is preliminary data.</text>
</comment>
<accession>A0ABW2BW64</accession>
<dbReference type="PANTHER" id="PTHR30349">
    <property type="entry name" value="PHAGE INTEGRASE-RELATED"/>
    <property type="match status" value="1"/>
</dbReference>
<gene>
    <name evidence="4" type="primary">xerC</name>
    <name evidence="4" type="ORF">ACFQGD_04680</name>
</gene>
<dbReference type="Gene3D" id="1.10.150.130">
    <property type="match status" value="1"/>
</dbReference>
<evidence type="ECO:0000256" key="2">
    <source>
        <dbReference type="ARBA" id="ARBA00023172"/>
    </source>
</evidence>
<keyword evidence="1" id="KW-0238">DNA-binding</keyword>
<feature type="domain" description="Tyr recombinase" evidence="3">
    <location>
        <begin position="216"/>
        <end position="349"/>
    </location>
</feature>
<evidence type="ECO:0000313" key="5">
    <source>
        <dbReference type="Proteomes" id="UP001596337"/>
    </source>
</evidence>
<dbReference type="Proteomes" id="UP001596337">
    <property type="component" value="Unassembled WGS sequence"/>
</dbReference>
<dbReference type="SUPFAM" id="SSF56349">
    <property type="entry name" value="DNA breaking-rejoining enzymes"/>
    <property type="match status" value="1"/>
</dbReference>